<evidence type="ECO:0000313" key="11">
    <source>
        <dbReference type="EMBL" id="KFM76910.1"/>
    </source>
</evidence>
<evidence type="ECO:0000259" key="10">
    <source>
        <dbReference type="PROSITE" id="PS50011"/>
    </source>
</evidence>
<dbReference type="EC" id="2.7.11.1" evidence="2"/>
<name>A0A087UHS1_STEMI</name>
<dbReference type="PROSITE" id="PS50011">
    <property type="entry name" value="PROTEIN_KINASE_DOM"/>
    <property type="match status" value="1"/>
</dbReference>
<dbReference type="InterPro" id="IPR011009">
    <property type="entry name" value="Kinase-like_dom_sf"/>
</dbReference>
<dbReference type="InterPro" id="IPR000719">
    <property type="entry name" value="Prot_kinase_dom"/>
</dbReference>
<dbReference type="Gene3D" id="1.10.510.10">
    <property type="entry name" value="Transferase(Phosphotransferase) domain 1"/>
    <property type="match status" value="1"/>
</dbReference>
<dbReference type="STRING" id="407821.A0A087UHS1"/>
<keyword evidence="6 11" id="KW-0418">Kinase</keyword>
<evidence type="ECO:0000256" key="9">
    <source>
        <dbReference type="ARBA" id="ARBA00048679"/>
    </source>
</evidence>
<dbReference type="OMA" id="EPRLMEW"/>
<evidence type="ECO:0000256" key="7">
    <source>
        <dbReference type="ARBA" id="ARBA00022840"/>
    </source>
</evidence>
<dbReference type="Pfam" id="PF00069">
    <property type="entry name" value="Pkinase"/>
    <property type="match status" value="1"/>
</dbReference>
<dbReference type="OrthoDB" id="6416565at2759"/>
<feature type="non-terminal residue" evidence="11">
    <location>
        <position position="102"/>
    </location>
</feature>
<feature type="domain" description="Protein kinase" evidence="10">
    <location>
        <begin position="1"/>
        <end position="102"/>
    </location>
</feature>
<protein>
    <recommendedName>
        <fullName evidence="2">non-specific serine/threonine protein kinase</fullName>
        <ecNumber evidence="2">2.7.11.1</ecNumber>
    </recommendedName>
</protein>
<dbReference type="AlphaFoldDB" id="A0A087UHS1"/>
<evidence type="ECO:0000256" key="5">
    <source>
        <dbReference type="ARBA" id="ARBA00022741"/>
    </source>
</evidence>
<dbReference type="GO" id="GO:0005524">
    <property type="term" value="F:ATP binding"/>
    <property type="evidence" value="ECO:0007669"/>
    <property type="project" value="UniProtKB-KW"/>
</dbReference>
<evidence type="ECO:0000256" key="4">
    <source>
        <dbReference type="ARBA" id="ARBA00022679"/>
    </source>
</evidence>
<proteinExistence type="inferred from homology"/>
<keyword evidence="4" id="KW-0808">Transferase</keyword>
<sequence length="102" mass="11793">MTLEERQASMNEAKVLSMLDHPNIIAYHESFLGDKMMVIVMEYVRGGTLFDFLKQRDGELLTEAAVLHYFGQMVYTLQHVHAKLILHRDLKSQNVLLNESQT</sequence>
<dbReference type="GO" id="GO:0004674">
    <property type="term" value="F:protein serine/threonine kinase activity"/>
    <property type="evidence" value="ECO:0007669"/>
    <property type="project" value="UniProtKB-KW"/>
</dbReference>
<evidence type="ECO:0000256" key="1">
    <source>
        <dbReference type="ARBA" id="ARBA00010886"/>
    </source>
</evidence>
<dbReference type="EMBL" id="KK119852">
    <property type="protein sequence ID" value="KFM76910.1"/>
    <property type="molecule type" value="Genomic_DNA"/>
</dbReference>
<dbReference type="InterPro" id="IPR008271">
    <property type="entry name" value="Ser/Thr_kinase_AS"/>
</dbReference>
<reference evidence="11 12" key="1">
    <citation type="submission" date="2013-11" db="EMBL/GenBank/DDBJ databases">
        <title>Genome sequencing of Stegodyphus mimosarum.</title>
        <authorList>
            <person name="Bechsgaard J."/>
        </authorList>
    </citation>
    <scope>NUCLEOTIDE SEQUENCE [LARGE SCALE GENOMIC DNA]</scope>
</reference>
<gene>
    <name evidence="11" type="ORF">X975_08025</name>
</gene>
<dbReference type="Proteomes" id="UP000054359">
    <property type="component" value="Unassembled WGS sequence"/>
</dbReference>
<keyword evidence="12" id="KW-1185">Reference proteome</keyword>
<dbReference type="PANTHER" id="PTHR44899">
    <property type="entry name" value="CAMK FAMILY PROTEIN KINASE"/>
    <property type="match status" value="1"/>
</dbReference>
<evidence type="ECO:0000313" key="12">
    <source>
        <dbReference type="Proteomes" id="UP000054359"/>
    </source>
</evidence>
<comment type="catalytic activity">
    <reaction evidence="8">
        <text>L-threonyl-[protein] + ATP = O-phospho-L-threonyl-[protein] + ADP + H(+)</text>
        <dbReference type="Rhea" id="RHEA:46608"/>
        <dbReference type="Rhea" id="RHEA-COMP:11060"/>
        <dbReference type="Rhea" id="RHEA-COMP:11605"/>
        <dbReference type="ChEBI" id="CHEBI:15378"/>
        <dbReference type="ChEBI" id="CHEBI:30013"/>
        <dbReference type="ChEBI" id="CHEBI:30616"/>
        <dbReference type="ChEBI" id="CHEBI:61977"/>
        <dbReference type="ChEBI" id="CHEBI:456216"/>
        <dbReference type="EC" id="2.7.11.1"/>
    </reaction>
</comment>
<dbReference type="SUPFAM" id="SSF56112">
    <property type="entry name" value="Protein kinase-like (PK-like)"/>
    <property type="match status" value="1"/>
</dbReference>
<evidence type="ECO:0000256" key="8">
    <source>
        <dbReference type="ARBA" id="ARBA00047899"/>
    </source>
</evidence>
<comment type="similarity">
    <text evidence="1">Belongs to the protein kinase superfamily. NEK Ser/Thr protein kinase family. NIMA subfamily.</text>
</comment>
<keyword evidence="7" id="KW-0067">ATP-binding</keyword>
<evidence type="ECO:0000256" key="2">
    <source>
        <dbReference type="ARBA" id="ARBA00012513"/>
    </source>
</evidence>
<accession>A0A087UHS1</accession>
<dbReference type="InterPro" id="IPR051131">
    <property type="entry name" value="NEK_Ser/Thr_kinase_NIMA"/>
</dbReference>
<keyword evidence="5" id="KW-0547">Nucleotide-binding</keyword>
<keyword evidence="3" id="KW-0723">Serine/threonine-protein kinase</keyword>
<evidence type="ECO:0000256" key="3">
    <source>
        <dbReference type="ARBA" id="ARBA00022527"/>
    </source>
</evidence>
<organism evidence="11 12">
    <name type="scientific">Stegodyphus mimosarum</name>
    <name type="common">African social velvet spider</name>
    <dbReference type="NCBI Taxonomy" id="407821"/>
    <lineage>
        <taxon>Eukaryota</taxon>
        <taxon>Metazoa</taxon>
        <taxon>Ecdysozoa</taxon>
        <taxon>Arthropoda</taxon>
        <taxon>Chelicerata</taxon>
        <taxon>Arachnida</taxon>
        <taxon>Araneae</taxon>
        <taxon>Araneomorphae</taxon>
        <taxon>Entelegynae</taxon>
        <taxon>Eresoidea</taxon>
        <taxon>Eresidae</taxon>
        <taxon>Stegodyphus</taxon>
    </lineage>
</organism>
<evidence type="ECO:0000256" key="6">
    <source>
        <dbReference type="ARBA" id="ARBA00022777"/>
    </source>
</evidence>
<dbReference type="PROSITE" id="PS00108">
    <property type="entry name" value="PROTEIN_KINASE_ST"/>
    <property type="match status" value="1"/>
</dbReference>
<comment type="catalytic activity">
    <reaction evidence="9">
        <text>L-seryl-[protein] + ATP = O-phospho-L-seryl-[protein] + ADP + H(+)</text>
        <dbReference type="Rhea" id="RHEA:17989"/>
        <dbReference type="Rhea" id="RHEA-COMP:9863"/>
        <dbReference type="Rhea" id="RHEA-COMP:11604"/>
        <dbReference type="ChEBI" id="CHEBI:15378"/>
        <dbReference type="ChEBI" id="CHEBI:29999"/>
        <dbReference type="ChEBI" id="CHEBI:30616"/>
        <dbReference type="ChEBI" id="CHEBI:83421"/>
        <dbReference type="ChEBI" id="CHEBI:456216"/>
        <dbReference type="EC" id="2.7.11.1"/>
    </reaction>
</comment>